<feature type="domain" description="MoaB/Mog" evidence="2">
    <location>
        <begin position="76"/>
        <end position="213"/>
    </location>
</feature>
<dbReference type="InterPro" id="IPR038987">
    <property type="entry name" value="MoeA-like"/>
</dbReference>
<organism evidence="3 4">
    <name type="scientific">Candidatus Fonsibacter lacus</name>
    <dbReference type="NCBI Taxonomy" id="2576439"/>
    <lineage>
        <taxon>Bacteria</taxon>
        <taxon>Pseudomonadati</taxon>
        <taxon>Pseudomonadota</taxon>
        <taxon>Alphaproteobacteria</taxon>
        <taxon>Candidatus Pelagibacterales</taxon>
        <taxon>Candidatus Pelagibacterales incertae sedis</taxon>
        <taxon>Candidatus Fonsibacter</taxon>
    </lineage>
</organism>
<dbReference type="GO" id="GO:0006777">
    <property type="term" value="P:Mo-molybdopterin cofactor biosynthetic process"/>
    <property type="evidence" value="ECO:0007669"/>
    <property type="project" value="UniProtKB-UniRule"/>
</dbReference>
<gene>
    <name evidence="3" type="ORF">EBT44_03485</name>
</gene>
<keyword evidence="1" id="KW-0501">Molybdenum cofactor biosynthesis</keyword>
<evidence type="ECO:0000256" key="1">
    <source>
        <dbReference type="RuleBase" id="RU365090"/>
    </source>
</evidence>
<accession>A0A965GCN4</accession>
<dbReference type="PANTHER" id="PTHR10192">
    <property type="entry name" value="MOLYBDOPTERIN BIOSYNTHESIS PROTEIN"/>
    <property type="match status" value="1"/>
</dbReference>
<dbReference type="GO" id="GO:0061599">
    <property type="term" value="F:molybdopterin molybdotransferase activity"/>
    <property type="evidence" value="ECO:0007669"/>
    <property type="project" value="UniProtKB-UniRule"/>
</dbReference>
<dbReference type="Gene3D" id="2.40.340.10">
    <property type="entry name" value="MoeA, C-terminal, domain IV"/>
    <property type="match status" value="1"/>
</dbReference>
<comment type="function">
    <text evidence="1">Catalyzes the insertion of molybdate into adenylated molybdopterin with the concomitant release of AMP.</text>
</comment>
<evidence type="ECO:0000259" key="2">
    <source>
        <dbReference type="SMART" id="SM00852"/>
    </source>
</evidence>
<dbReference type="EMBL" id="RFXN01000033">
    <property type="protein sequence ID" value="NBR93887.1"/>
    <property type="molecule type" value="Genomic_DNA"/>
</dbReference>
<dbReference type="Gene3D" id="3.40.980.10">
    <property type="entry name" value="MoaB/Mog-like domain"/>
    <property type="match status" value="1"/>
</dbReference>
<comment type="catalytic activity">
    <reaction evidence="1">
        <text>adenylyl-molybdopterin + molybdate = Mo-molybdopterin + AMP + H(+)</text>
        <dbReference type="Rhea" id="RHEA:35047"/>
        <dbReference type="ChEBI" id="CHEBI:15378"/>
        <dbReference type="ChEBI" id="CHEBI:36264"/>
        <dbReference type="ChEBI" id="CHEBI:62727"/>
        <dbReference type="ChEBI" id="CHEBI:71302"/>
        <dbReference type="ChEBI" id="CHEBI:456215"/>
    </reaction>
</comment>
<dbReference type="Pfam" id="PF00994">
    <property type="entry name" value="MoCF_biosynth"/>
    <property type="match status" value="1"/>
</dbReference>
<keyword evidence="1" id="KW-0460">Magnesium</keyword>
<dbReference type="SUPFAM" id="SSF53218">
    <property type="entry name" value="Molybdenum cofactor biosynthesis proteins"/>
    <property type="match status" value="1"/>
</dbReference>
<dbReference type="Proteomes" id="UP000740727">
    <property type="component" value="Unassembled WGS sequence"/>
</dbReference>
<evidence type="ECO:0000313" key="4">
    <source>
        <dbReference type="Proteomes" id="UP000740727"/>
    </source>
</evidence>
<dbReference type="InterPro" id="IPR001453">
    <property type="entry name" value="MoaB/Mog_dom"/>
</dbReference>
<comment type="caution">
    <text evidence="3">The sequence shown here is derived from an EMBL/GenBank/DDBJ whole genome shotgun (WGS) entry which is preliminary data.</text>
</comment>
<dbReference type="AlphaFoldDB" id="A0A965GCN4"/>
<dbReference type="SUPFAM" id="SSF63867">
    <property type="entry name" value="MoeA C-terminal domain-like"/>
    <property type="match status" value="1"/>
</dbReference>
<comment type="pathway">
    <text evidence="1">Cofactor biosynthesis; molybdopterin biosynthesis.</text>
</comment>
<dbReference type="InterPro" id="IPR036688">
    <property type="entry name" value="MoeA_C_domain_IV_sf"/>
</dbReference>
<protein>
    <recommendedName>
        <fullName evidence="1">Molybdopterin molybdenumtransferase</fullName>
        <ecNumber evidence="1">2.10.1.1</ecNumber>
    </recommendedName>
</protein>
<proteinExistence type="inferred from homology"/>
<dbReference type="GO" id="GO:0046872">
    <property type="term" value="F:metal ion binding"/>
    <property type="evidence" value="ECO:0007669"/>
    <property type="project" value="UniProtKB-UniRule"/>
</dbReference>
<dbReference type="Gene3D" id="3.90.105.10">
    <property type="entry name" value="Molybdopterin biosynthesis moea protein, domain 2"/>
    <property type="match status" value="1"/>
</dbReference>
<dbReference type="GO" id="GO:0005829">
    <property type="term" value="C:cytosol"/>
    <property type="evidence" value="ECO:0007669"/>
    <property type="project" value="TreeGrafter"/>
</dbReference>
<dbReference type="EC" id="2.10.1.1" evidence="1"/>
<reference evidence="3" key="1">
    <citation type="submission" date="2018-10" db="EMBL/GenBank/DDBJ databases">
        <title>Iterative Subtractive Binning of Freshwater Chronoseries Metagenomes Recovers Nearly Complete Genomes from over Four Hundred Novel Species.</title>
        <authorList>
            <person name="Rodriguez-R L.M."/>
            <person name="Tsementzi D."/>
            <person name="Luo C."/>
            <person name="Konstantinidis K.T."/>
        </authorList>
    </citation>
    <scope>NUCLEOTIDE SEQUENCE</scope>
    <source>
        <strain evidence="3">WB5_2A_028</strain>
    </source>
</reference>
<dbReference type="InterPro" id="IPR036425">
    <property type="entry name" value="MoaB/Mog-like_dom_sf"/>
</dbReference>
<evidence type="ECO:0000313" key="3">
    <source>
        <dbReference type="EMBL" id="NBR93887.1"/>
    </source>
</evidence>
<sequence>MINVENYLQEVLAIANPLAPLDMPLLDAHGATLASDIFAGERLVLRGGRRILATHIGLAASIGLDHLPTRPNPRVVVISAGEDLTEPGHRIDDQHSYEANSWLLTTAVREAEGIGYRVHTIPDTTEELKDIIEDQLVRADLVVITSGPRSVEMMRESLSALGDINEREIAMEPSGHHSYGLIGPDRTPVITLPAESKSAYISCELFVRPMIRQMLGRKNLSHRSITATLVGELSSSAGVRSFHEAVISHENEALRAEPVAPTERGDANGLIVVSEEVTSTRSGSEVSVILFDRRAE</sequence>
<dbReference type="SMART" id="SM00852">
    <property type="entry name" value="MoCF_biosynth"/>
    <property type="match status" value="1"/>
</dbReference>
<keyword evidence="1" id="KW-0808">Transferase</keyword>
<comment type="similarity">
    <text evidence="1">Belongs to the MoeA family.</text>
</comment>
<name>A0A965GCN4_9PROT</name>
<keyword evidence="1" id="KW-0500">Molybdenum</keyword>
<dbReference type="PANTHER" id="PTHR10192:SF5">
    <property type="entry name" value="GEPHYRIN"/>
    <property type="match status" value="1"/>
</dbReference>
<keyword evidence="1" id="KW-0479">Metal-binding</keyword>
<comment type="cofactor">
    <cofactor evidence="1">
        <name>Mg(2+)</name>
        <dbReference type="ChEBI" id="CHEBI:18420"/>
    </cofactor>
</comment>